<name>A0ABR2S7F8_9ROSI</name>
<sequence>MGYRKLEMESDSLETVSVITRPCYTQHNNALVVPIWEISLYHVRRLQNAAADIHVTRPTFGGAMSIPVTQGNTSSSGVQVTDNNGIAIQTHQQASSSAPDTLSSSFTSGHESEEIRDASPYDSVGHAATNVESTSNSPLSTTEPLIPTNTESGVNPLLA</sequence>
<evidence type="ECO:0000313" key="2">
    <source>
        <dbReference type="EMBL" id="KAK9020931.1"/>
    </source>
</evidence>
<feature type="compositionally biased region" description="Polar residues" evidence="1">
    <location>
        <begin position="130"/>
        <end position="153"/>
    </location>
</feature>
<reference evidence="2 3" key="1">
    <citation type="journal article" date="2024" name="G3 (Bethesda)">
        <title>Genome assembly of Hibiscus sabdariffa L. provides insights into metabolisms of medicinal natural products.</title>
        <authorList>
            <person name="Kim T."/>
        </authorList>
    </citation>
    <scope>NUCLEOTIDE SEQUENCE [LARGE SCALE GENOMIC DNA]</scope>
    <source>
        <strain evidence="2">TK-2024</strain>
        <tissue evidence="2">Old leaves</tissue>
    </source>
</reference>
<comment type="caution">
    <text evidence="2">The sequence shown here is derived from an EMBL/GenBank/DDBJ whole genome shotgun (WGS) entry which is preliminary data.</text>
</comment>
<evidence type="ECO:0000313" key="3">
    <source>
        <dbReference type="Proteomes" id="UP001396334"/>
    </source>
</evidence>
<organism evidence="2 3">
    <name type="scientific">Hibiscus sabdariffa</name>
    <name type="common">roselle</name>
    <dbReference type="NCBI Taxonomy" id="183260"/>
    <lineage>
        <taxon>Eukaryota</taxon>
        <taxon>Viridiplantae</taxon>
        <taxon>Streptophyta</taxon>
        <taxon>Embryophyta</taxon>
        <taxon>Tracheophyta</taxon>
        <taxon>Spermatophyta</taxon>
        <taxon>Magnoliopsida</taxon>
        <taxon>eudicotyledons</taxon>
        <taxon>Gunneridae</taxon>
        <taxon>Pentapetalae</taxon>
        <taxon>rosids</taxon>
        <taxon>malvids</taxon>
        <taxon>Malvales</taxon>
        <taxon>Malvaceae</taxon>
        <taxon>Malvoideae</taxon>
        <taxon>Hibiscus</taxon>
    </lineage>
</organism>
<dbReference type="InterPro" id="IPR044730">
    <property type="entry name" value="RNase_H-like_dom_plant"/>
</dbReference>
<feature type="region of interest" description="Disordered" evidence="1">
    <location>
        <begin position="90"/>
        <end position="159"/>
    </location>
</feature>
<gene>
    <name evidence="2" type="ORF">V6N11_010943</name>
</gene>
<dbReference type="Proteomes" id="UP001396334">
    <property type="component" value="Unassembled WGS sequence"/>
</dbReference>
<proteinExistence type="predicted"/>
<accession>A0ABR2S7F8</accession>
<dbReference type="EMBL" id="JBBPBN010000016">
    <property type="protein sequence ID" value="KAK9020931.1"/>
    <property type="molecule type" value="Genomic_DNA"/>
</dbReference>
<feature type="compositionally biased region" description="Basic and acidic residues" evidence="1">
    <location>
        <begin position="110"/>
        <end position="119"/>
    </location>
</feature>
<evidence type="ECO:0008006" key="4">
    <source>
        <dbReference type="Google" id="ProtNLM"/>
    </source>
</evidence>
<protein>
    <recommendedName>
        <fullName evidence="4">RNase H type-1 domain-containing protein</fullName>
    </recommendedName>
</protein>
<keyword evidence="3" id="KW-1185">Reference proteome</keyword>
<feature type="compositionally biased region" description="Low complexity" evidence="1">
    <location>
        <begin position="94"/>
        <end position="108"/>
    </location>
</feature>
<dbReference type="CDD" id="cd06222">
    <property type="entry name" value="RNase_H_like"/>
    <property type="match status" value="1"/>
</dbReference>
<evidence type="ECO:0000256" key="1">
    <source>
        <dbReference type="SAM" id="MobiDB-lite"/>
    </source>
</evidence>